<organism evidence="3 4">
    <name type="scientific">Reyranella aquatilis</name>
    <dbReference type="NCBI Taxonomy" id="2035356"/>
    <lineage>
        <taxon>Bacteria</taxon>
        <taxon>Pseudomonadati</taxon>
        <taxon>Pseudomonadota</taxon>
        <taxon>Alphaproteobacteria</taxon>
        <taxon>Hyphomicrobiales</taxon>
        <taxon>Reyranellaceae</taxon>
        <taxon>Reyranella</taxon>
    </lineage>
</organism>
<protein>
    <submittedName>
        <fullName evidence="3">ABC transporter substrate-binding protein</fullName>
    </submittedName>
</protein>
<reference evidence="3 4" key="1">
    <citation type="submission" date="2021-11" db="EMBL/GenBank/DDBJ databases">
        <authorList>
            <person name="Lee D.-H."/>
            <person name="Kim S.-B."/>
        </authorList>
    </citation>
    <scope>NUCLEOTIDE SEQUENCE [LARGE SCALE GENOMIC DNA]</scope>
    <source>
        <strain evidence="3 4">KCTC 52223</strain>
    </source>
</reference>
<dbReference type="InterPro" id="IPR015168">
    <property type="entry name" value="SsuA/THI5"/>
</dbReference>
<accession>A0ABS8KP44</accession>
<dbReference type="PANTHER" id="PTHR31528">
    <property type="entry name" value="4-AMINO-5-HYDROXYMETHYL-2-METHYLPYRIMIDINE PHOSPHATE SYNTHASE THI11-RELATED"/>
    <property type="match status" value="1"/>
</dbReference>
<dbReference type="Gene3D" id="3.40.190.10">
    <property type="entry name" value="Periplasmic binding protein-like II"/>
    <property type="match status" value="2"/>
</dbReference>
<dbReference type="SUPFAM" id="SSF53850">
    <property type="entry name" value="Periplasmic binding protein-like II"/>
    <property type="match status" value="1"/>
</dbReference>
<keyword evidence="4" id="KW-1185">Reference proteome</keyword>
<proteinExistence type="predicted"/>
<sequence length="332" mass="36324">MQSSSLRRRTGLAALALTLLSALPAVAQDKVRFQTDWIPSGEHAMYYGAWSKGIYAKHGIDITITRGYGSGDTVTKVASGAADFGVADIAAVMTARARTNVPIKTIAVLYNESPHSLFVLKSSGITSFKGLEGKKIGITPGNSHRFYFPEVAKKAGTDPNKLIWTNMDGAAMAAQLIAKNIDAAPFYSIHYYYINKAAVKAGEEILPLPFVEVGFKIYAATLITTDKMAQDKPDLVKRFLAASKEAFEWAAANPEEACKLHVARFPEVELDDCMGSVKAVMKFVFNDHSKEFGWGKESPERLKFSWETIATANELKSDFDYKTAIDTSKVAK</sequence>
<gene>
    <name evidence="3" type="ORF">LJ725_02655</name>
</gene>
<feature type="chain" id="PRO_5045129662" evidence="1">
    <location>
        <begin position="28"/>
        <end position="332"/>
    </location>
</feature>
<feature type="domain" description="SsuA/THI5-like" evidence="2">
    <location>
        <begin position="42"/>
        <end position="257"/>
    </location>
</feature>
<comment type="caution">
    <text evidence="3">The sequence shown here is derived from an EMBL/GenBank/DDBJ whole genome shotgun (WGS) entry which is preliminary data.</text>
</comment>
<name>A0ABS8KP44_9HYPH</name>
<evidence type="ECO:0000259" key="2">
    <source>
        <dbReference type="Pfam" id="PF09084"/>
    </source>
</evidence>
<dbReference type="Proteomes" id="UP001198862">
    <property type="component" value="Unassembled WGS sequence"/>
</dbReference>
<evidence type="ECO:0000313" key="3">
    <source>
        <dbReference type="EMBL" id="MCC8427849.1"/>
    </source>
</evidence>
<feature type="signal peptide" evidence="1">
    <location>
        <begin position="1"/>
        <end position="27"/>
    </location>
</feature>
<evidence type="ECO:0000313" key="4">
    <source>
        <dbReference type="Proteomes" id="UP001198862"/>
    </source>
</evidence>
<evidence type="ECO:0000256" key="1">
    <source>
        <dbReference type="SAM" id="SignalP"/>
    </source>
</evidence>
<dbReference type="Pfam" id="PF09084">
    <property type="entry name" value="NMT1"/>
    <property type="match status" value="1"/>
</dbReference>
<dbReference type="InterPro" id="IPR027939">
    <property type="entry name" value="NMT1/THI5"/>
</dbReference>
<dbReference type="PANTHER" id="PTHR31528:SF3">
    <property type="entry name" value="THIAMINE BIOSYNTHESIS PROTEIN HI_0357-RELATED"/>
    <property type="match status" value="1"/>
</dbReference>
<dbReference type="RefSeq" id="WP_230549064.1">
    <property type="nucleotide sequence ID" value="NZ_JAJISD010000001.1"/>
</dbReference>
<dbReference type="EMBL" id="JAJISD010000001">
    <property type="protein sequence ID" value="MCC8427849.1"/>
    <property type="molecule type" value="Genomic_DNA"/>
</dbReference>
<keyword evidence="1" id="KW-0732">Signal</keyword>